<evidence type="ECO:0000256" key="1">
    <source>
        <dbReference type="SAM" id="Phobius"/>
    </source>
</evidence>
<dbReference type="EMBL" id="ACBZ01000017">
    <property type="protein sequence ID" value="EEG50625.1"/>
    <property type="molecule type" value="Genomic_DNA"/>
</dbReference>
<keyword evidence="1" id="KW-1133">Transmembrane helix</keyword>
<evidence type="ECO:0000313" key="2">
    <source>
        <dbReference type="EMBL" id="EEG50625.1"/>
    </source>
</evidence>
<reference evidence="2 3" key="2">
    <citation type="submission" date="2009-02" db="EMBL/GenBank/DDBJ databases">
        <title>Draft genome sequence of Blautia hydrogenotrophica DSM 10507 (Ruminococcus hydrogenotrophicus DSM 10507).</title>
        <authorList>
            <person name="Sudarsanam P."/>
            <person name="Ley R."/>
            <person name="Guruge J."/>
            <person name="Turnbaugh P.J."/>
            <person name="Mahowald M."/>
            <person name="Liep D."/>
            <person name="Gordon J."/>
        </authorList>
    </citation>
    <scope>NUCLEOTIDE SEQUENCE [LARGE SCALE GENOMIC DNA]</scope>
    <source>
        <strain evidence="3">DSM 10507 / JCM 14656 / S5a33</strain>
    </source>
</reference>
<protein>
    <submittedName>
        <fullName evidence="2">Uncharacterized protein</fullName>
    </submittedName>
</protein>
<feature type="transmembrane region" description="Helical" evidence="1">
    <location>
        <begin position="7"/>
        <end position="40"/>
    </location>
</feature>
<dbReference type="GeneID" id="86821746"/>
<reference evidence="2 3" key="1">
    <citation type="submission" date="2009-01" db="EMBL/GenBank/DDBJ databases">
        <authorList>
            <person name="Fulton L."/>
            <person name="Clifton S."/>
            <person name="Fulton B."/>
            <person name="Xu J."/>
            <person name="Minx P."/>
            <person name="Pepin K.H."/>
            <person name="Johnson M."/>
            <person name="Bhonagiri V."/>
            <person name="Nash W.E."/>
            <person name="Mardis E.R."/>
            <person name="Wilson R.K."/>
        </authorList>
    </citation>
    <scope>NUCLEOTIDE SEQUENCE [LARGE SCALE GENOMIC DNA]</scope>
    <source>
        <strain evidence="3">DSM 10507 / JCM 14656 / S5a33</strain>
    </source>
</reference>
<proteinExistence type="predicted"/>
<dbReference type="HOGENOM" id="CLU_198202_0_1_9"/>
<accession>C0CI37</accession>
<name>C0CI37_BLAHS</name>
<keyword evidence="3" id="KW-1185">Reference proteome</keyword>
<dbReference type="RefSeq" id="WP_005945750.1">
    <property type="nucleotide sequence ID" value="NZ_CP136423.1"/>
</dbReference>
<dbReference type="PATRIC" id="fig|476272.21.peg.3506"/>
<dbReference type="Proteomes" id="UP000003100">
    <property type="component" value="Unassembled WGS sequence"/>
</dbReference>
<keyword evidence="1" id="KW-0472">Membrane</keyword>
<evidence type="ECO:0000313" key="3">
    <source>
        <dbReference type="Proteomes" id="UP000003100"/>
    </source>
</evidence>
<comment type="caution">
    <text evidence="2">The sequence shown here is derived from an EMBL/GenBank/DDBJ whole genome shotgun (WGS) entry which is preliminary data.</text>
</comment>
<gene>
    <name evidence="2" type="ORF">RUMHYD_00501</name>
</gene>
<sequence length="45" mass="4746">MNRVVGFALFFIGVGIVIGLLAPKCLVMALIAACCLLAGYHLFCC</sequence>
<organism evidence="2 3">
    <name type="scientific">Blautia hydrogenotrophica (strain DSM 10507 / JCM 14656 / S5a33)</name>
    <name type="common">Ruminococcus hydrogenotrophicus</name>
    <dbReference type="NCBI Taxonomy" id="476272"/>
    <lineage>
        <taxon>Bacteria</taxon>
        <taxon>Bacillati</taxon>
        <taxon>Bacillota</taxon>
        <taxon>Clostridia</taxon>
        <taxon>Lachnospirales</taxon>
        <taxon>Lachnospiraceae</taxon>
        <taxon>Blautia</taxon>
    </lineage>
</organism>
<keyword evidence="1" id="KW-0812">Transmembrane</keyword>
<dbReference type="AlphaFoldDB" id="C0CI37"/>